<protein>
    <submittedName>
        <fullName evidence="1">Uncharacterized protein</fullName>
    </submittedName>
</protein>
<name>A0A0B1SLF1_OESDE</name>
<dbReference type="AlphaFoldDB" id="A0A0B1SLF1"/>
<dbReference type="OrthoDB" id="10254627at2759"/>
<reference evidence="1 2" key="1">
    <citation type="submission" date="2014-03" db="EMBL/GenBank/DDBJ databases">
        <title>Draft genome of the hookworm Oesophagostomum dentatum.</title>
        <authorList>
            <person name="Mitreva M."/>
        </authorList>
    </citation>
    <scope>NUCLEOTIDE SEQUENCE [LARGE SCALE GENOMIC DNA]</scope>
    <source>
        <strain evidence="1 2">OD-Hann</strain>
    </source>
</reference>
<organism evidence="1 2">
    <name type="scientific">Oesophagostomum dentatum</name>
    <name type="common">Nodular worm</name>
    <dbReference type="NCBI Taxonomy" id="61180"/>
    <lineage>
        <taxon>Eukaryota</taxon>
        <taxon>Metazoa</taxon>
        <taxon>Ecdysozoa</taxon>
        <taxon>Nematoda</taxon>
        <taxon>Chromadorea</taxon>
        <taxon>Rhabditida</taxon>
        <taxon>Rhabditina</taxon>
        <taxon>Rhabditomorpha</taxon>
        <taxon>Strongyloidea</taxon>
        <taxon>Strongylidae</taxon>
        <taxon>Oesophagostomum</taxon>
    </lineage>
</organism>
<dbReference type="EMBL" id="KN567142">
    <property type="protein sequence ID" value="KHJ84701.1"/>
    <property type="molecule type" value="Genomic_DNA"/>
</dbReference>
<dbReference type="Proteomes" id="UP000053660">
    <property type="component" value="Unassembled WGS sequence"/>
</dbReference>
<gene>
    <name evidence="1" type="ORF">OESDEN_15582</name>
</gene>
<evidence type="ECO:0000313" key="2">
    <source>
        <dbReference type="Proteomes" id="UP000053660"/>
    </source>
</evidence>
<proteinExistence type="predicted"/>
<sequence length="100" mass="11389">MLRSLLPTIRAARLLSTEAAPSSNVVEEKSVKKIGRALETYIKLSREHVSMMARERADFELGKRHLANMMNLDPHTMTQDDIDTCVYCTFLKNSSKYISI</sequence>
<accession>A0A0B1SLF1</accession>
<evidence type="ECO:0000313" key="1">
    <source>
        <dbReference type="EMBL" id="KHJ84701.1"/>
    </source>
</evidence>
<keyword evidence="2" id="KW-1185">Reference proteome</keyword>